<proteinExistence type="evidence at transcript level"/>
<accession>A0A1E1XIT3</accession>
<dbReference type="AlphaFoldDB" id="A0A1E1XIT3"/>
<organism evidence="1">
    <name type="scientific">Amblyomma sculptum</name>
    <name type="common">Tick</name>
    <dbReference type="NCBI Taxonomy" id="1581419"/>
    <lineage>
        <taxon>Eukaryota</taxon>
        <taxon>Metazoa</taxon>
        <taxon>Ecdysozoa</taxon>
        <taxon>Arthropoda</taxon>
        <taxon>Chelicerata</taxon>
        <taxon>Arachnida</taxon>
        <taxon>Acari</taxon>
        <taxon>Parasitiformes</taxon>
        <taxon>Ixodida</taxon>
        <taxon>Ixodoidea</taxon>
        <taxon>Ixodidae</taxon>
        <taxon>Amblyomminae</taxon>
        <taxon>Amblyomma</taxon>
    </lineage>
</organism>
<reference evidence="1" key="2">
    <citation type="journal article" date="2017" name="Front. Cell. Infect. Microbiol.">
        <title>Analysis of the Salivary Gland Transcriptome of Unfed and Partially Fed Amblyomma sculptum Ticks and Descriptive Proteome of the Saliva.</title>
        <authorList>
            <person name="Esteves E."/>
            <person name="Maruyama S.R."/>
            <person name="Kawahara R."/>
            <person name="Fujita A."/>
            <person name="Martins L.A."/>
            <person name="Righi A.A."/>
            <person name="Costa F.B."/>
            <person name="Palmisano G."/>
            <person name="Labruna M.B."/>
            <person name="Sa-Nunes A."/>
            <person name="Ribeiro J.M.C."/>
            <person name="Fogaca A.C."/>
        </authorList>
    </citation>
    <scope>NUCLEOTIDE SEQUENCE</scope>
</reference>
<dbReference type="EMBL" id="GFAA01004212">
    <property type="protein sequence ID" value="JAT99222.1"/>
    <property type="molecule type" value="mRNA"/>
</dbReference>
<dbReference type="PANTHER" id="PTHR33332">
    <property type="entry name" value="REVERSE TRANSCRIPTASE DOMAIN-CONTAINING PROTEIN"/>
    <property type="match status" value="1"/>
</dbReference>
<feature type="non-terminal residue" evidence="1">
    <location>
        <position position="186"/>
    </location>
</feature>
<protein>
    <submittedName>
        <fullName evidence="1">Putative tick transposon</fullName>
    </submittedName>
</protein>
<feature type="non-terminal residue" evidence="1">
    <location>
        <position position="1"/>
    </location>
</feature>
<reference evidence="1" key="1">
    <citation type="submission" date="2016-09" db="EMBL/GenBank/DDBJ databases">
        <authorList>
            <person name="Capua I."/>
            <person name="De Benedictis P."/>
            <person name="Joannis T."/>
            <person name="Lombin L.H."/>
            <person name="Cattoli G."/>
        </authorList>
    </citation>
    <scope>NUCLEOTIDE SEQUENCE</scope>
</reference>
<evidence type="ECO:0000313" key="1">
    <source>
        <dbReference type="EMBL" id="JAT99222.1"/>
    </source>
</evidence>
<name>A0A1E1XIT3_AMBSC</name>
<sequence>FNIYINDIINIDTTAQFIIYADDTSLFLTSGCAKDLLALANAALSELNRWSSLNSLSVNKSKTKAVLFQPRNNFHIDGHLQMGSSVINIVPSIKCLKVVFQENLLWNLCTDSVANKIARVVGILMKLRFFLPLSVKKLLYNCLFLSHLNYCHLVWRNTTMSNITKLYLLQKKAVRAIANSSYDAHT</sequence>